<reference evidence="2 3" key="2">
    <citation type="journal article" date="2017" name="Front. Plant Sci.">
        <title>Gene Classification and Mining of Molecular Markers Useful in Red Clover (Trifolium pratense) Breeding.</title>
        <authorList>
            <person name="Istvanek J."/>
            <person name="Dluhosova J."/>
            <person name="Dluhos P."/>
            <person name="Patkova L."/>
            <person name="Nedelnik J."/>
            <person name="Repkova J."/>
        </authorList>
    </citation>
    <scope>NUCLEOTIDE SEQUENCE [LARGE SCALE GENOMIC DNA]</scope>
    <source>
        <strain evidence="3">cv. Tatra</strain>
        <tissue evidence="2">Young leaves</tissue>
    </source>
</reference>
<dbReference type="AlphaFoldDB" id="A0A2K3KLL9"/>
<proteinExistence type="predicted"/>
<dbReference type="EMBL" id="ASHM01101316">
    <property type="protein sequence ID" value="PNX67198.1"/>
    <property type="molecule type" value="Genomic_DNA"/>
</dbReference>
<organism evidence="2 3">
    <name type="scientific">Trifolium pratense</name>
    <name type="common">Red clover</name>
    <dbReference type="NCBI Taxonomy" id="57577"/>
    <lineage>
        <taxon>Eukaryota</taxon>
        <taxon>Viridiplantae</taxon>
        <taxon>Streptophyta</taxon>
        <taxon>Embryophyta</taxon>
        <taxon>Tracheophyta</taxon>
        <taxon>Spermatophyta</taxon>
        <taxon>Magnoliopsida</taxon>
        <taxon>eudicotyledons</taxon>
        <taxon>Gunneridae</taxon>
        <taxon>Pentapetalae</taxon>
        <taxon>rosids</taxon>
        <taxon>fabids</taxon>
        <taxon>Fabales</taxon>
        <taxon>Fabaceae</taxon>
        <taxon>Papilionoideae</taxon>
        <taxon>50 kb inversion clade</taxon>
        <taxon>NPAAA clade</taxon>
        <taxon>Hologalegina</taxon>
        <taxon>IRL clade</taxon>
        <taxon>Trifolieae</taxon>
        <taxon>Trifolium</taxon>
    </lineage>
</organism>
<name>A0A2K3KLL9_TRIPR</name>
<feature type="compositionally biased region" description="Polar residues" evidence="1">
    <location>
        <begin position="37"/>
        <end position="47"/>
    </location>
</feature>
<feature type="non-terminal residue" evidence="2">
    <location>
        <position position="81"/>
    </location>
</feature>
<protein>
    <submittedName>
        <fullName evidence="2">Uncharacterized protein</fullName>
    </submittedName>
</protein>
<sequence length="81" mass="9076">MSQTETREPNLASISLPHAIKQNPSPQFMQLSEPCRRSQNPSSAPINQNAQTCHFLKTSSPNFFPNGDYNTEVTGWNTRVV</sequence>
<dbReference type="Proteomes" id="UP000236291">
    <property type="component" value="Unassembled WGS sequence"/>
</dbReference>
<reference evidence="2 3" key="1">
    <citation type="journal article" date="2014" name="Am. J. Bot.">
        <title>Genome assembly and annotation for red clover (Trifolium pratense; Fabaceae).</title>
        <authorList>
            <person name="Istvanek J."/>
            <person name="Jaros M."/>
            <person name="Krenek A."/>
            <person name="Repkova J."/>
        </authorList>
    </citation>
    <scope>NUCLEOTIDE SEQUENCE [LARGE SCALE GENOMIC DNA]</scope>
    <source>
        <strain evidence="3">cv. Tatra</strain>
        <tissue evidence="2">Young leaves</tissue>
    </source>
</reference>
<feature type="region of interest" description="Disordered" evidence="1">
    <location>
        <begin position="1"/>
        <end position="47"/>
    </location>
</feature>
<accession>A0A2K3KLL9</accession>
<evidence type="ECO:0000313" key="3">
    <source>
        <dbReference type="Proteomes" id="UP000236291"/>
    </source>
</evidence>
<evidence type="ECO:0000256" key="1">
    <source>
        <dbReference type="SAM" id="MobiDB-lite"/>
    </source>
</evidence>
<comment type="caution">
    <text evidence="2">The sequence shown here is derived from an EMBL/GenBank/DDBJ whole genome shotgun (WGS) entry which is preliminary data.</text>
</comment>
<evidence type="ECO:0000313" key="2">
    <source>
        <dbReference type="EMBL" id="PNX67198.1"/>
    </source>
</evidence>
<gene>
    <name evidence="2" type="ORF">L195_g055497</name>
</gene>